<accession>A0ABW8D969</accession>
<proteinExistence type="predicted"/>
<dbReference type="EMBL" id="JBGORX010000005">
    <property type="protein sequence ID" value="MFJ1269254.1"/>
    <property type="molecule type" value="Genomic_DNA"/>
</dbReference>
<dbReference type="RefSeq" id="WP_400188078.1">
    <property type="nucleotide sequence ID" value="NZ_JBGORX010000005.1"/>
</dbReference>
<evidence type="ECO:0000313" key="2">
    <source>
        <dbReference type="Proteomes" id="UP001615550"/>
    </source>
</evidence>
<sequence>MQHFFFALSRLKLMMRKYLTSAIKTILKISPLFVFFISSLLLSAAHAATPLWTIEPSAGSNPTQTVAENGTVSVQYQVQNQSPKSKRLVMRDMPGISKTTPCVLAPRGQAGSSCTLNVTITGSALPQEGIHHGPVLCQANTDDSPNPNQCYQPSAANSLNITRSVATGAVISVSPASLSFVAGANGFFTITNSSSSSEPANNVVAAIPGSSGIVLQSSTCGASLAVGASCTITLTASAVEGPTIVGVRGSNTNSSQVTVSVTPVPVSNISVSPTVLVFTQGMNGTLTVFNDSTSTVPATNVDAVIPAGSAITVLSNHCNSSLAVGTSCTIILTSAMAEGPTSVEVSGSNTNPVPVAVTVTATPTALLTVSPSSLMFTAGGTGSVNVTNSSGSTVTAINVGSVIPLGSNLFQQSNTCLPNLGIGETCSLTFTSNTPEGPTDIEVKGDNTTIENVAVTVTNAPTATISVNPSTLAFDAGSSGAVTVSNTSLVNAAGITASIPTGSNITVLNNSCTGTLAPGDNCVITFTSSVSTPATSVTINGSNTDTQMTTITVSPTCVPITLTSTPGITVIGSGQIGNLGFLTDTDLTNFVTMGYLILGASPSITMSLPSSTSYTKIGFKMASDLLTILRPFTFTAYQGNLVVFTATITPSSIPTEYTYFINDSITRITLSGGGGVGIASSYHAYYFCAGQ</sequence>
<protein>
    <recommendedName>
        <fullName evidence="3">Protein with a bacterial immunoglobulin-like domain protein</fullName>
    </recommendedName>
</protein>
<gene>
    <name evidence="1" type="ORF">ACD661_11870</name>
</gene>
<keyword evidence="2" id="KW-1185">Reference proteome</keyword>
<name>A0ABW8D969_9GAMM</name>
<dbReference type="Proteomes" id="UP001615550">
    <property type="component" value="Unassembled WGS sequence"/>
</dbReference>
<evidence type="ECO:0000313" key="1">
    <source>
        <dbReference type="EMBL" id="MFJ1269254.1"/>
    </source>
</evidence>
<comment type="caution">
    <text evidence="1">The sequence shown here is derived from an EMBL/GenBank/DDBJ whole genome shotgun (WGS) entry which is preliminary data.</text>
</comment>
<organism evidence="1 2">
    <name type="scientific">Legionella lytica</name>
    <dbReference type="NCBI Taxonomy" id="96232"/>
    <lineage>
        <taxon>Bacteria</taxon>
        <taxon>Pseudomonadati</taxon>
        <taxon>Pseudomonadota</taxon>
        <taxon>Gammaproteobacteria</taxon>
        <taxon>Legionellales</taxon>
        <taxon>Legionellaceae</taxon>
        <taxon>Legionella</taxon>
    </lineage>
</organism>
<reference evidence="1 2" key="1">
    <citation type="submission" date="2024-08" db="EMBL/GenBank/DDBJ databases">
        <title>Draft Genome Sequence of Legionella lytica strain DSB2004, Isolated From a Fire Sprinkler System.</title>
        <authorList>
            <person name="Everhart A.D."/>
            <person name="Kidane D.T."/>
            <person name="Farone A.L."/>
            <person name="Farone M.B."/>
        </authorList>
    </citation>
    <scope>NUCLEOTIDE SEQUENCE [LARGE SCALE GENOMIC DNA]</scope>
    <source>
        <strain evidence="1 2">DSB2004</strain>
    </source>
</reference>
<evidence type="ECO:0008006" key="3">
    <source>
        <dbReference type="Google" id="ProtNLM"/>
    </source>
</evidence>